<name>A0ACC2IYW4_9PEZI</name>
<evidence type="ECO:0000313" key="2">
    <source>
        <dbReference type="Proteomes" id="UP001153334"/>
    </source>
</evidence>
<gene>
    <name evidence="1" type="ORF">ONZ43_g2911</name>
</gene>
<proteinExistence type="predicted"/>
<organism evidence="1 2">
    <name type="scientific">Nemania bipapillata</name>
    <dbReference type="NCBI Taxonomy" id="110536"/>
    <lineage>
        <taxon>Eukaryota</taxon>
        <taxon>Fungi</taxon>
        <taxon>Dikarya</taxon>
        <taxon>Ascomycota</taxon>
        <taxon>Pezizomycotina</taxon>
        <taxon>Sordariomycetes</taxon>
        <taxon>Xylariomycetidae</taxon>
        <taxon>Xylariales</taxon>
        <taxon>Xylariaceae</taxon>
        <taxon>Nemania</taxon>
    </lineage>
</organism>
<protein>
    <submittedName>
        <fullName evidence="1">Uncharacterized protein</fullName>
    </submittedName>
</protein>
<dbReference type="EMBL" id="JAPESX010000637">
    <property type="protein sequence ID" value="KAJ8120370.1"/>
    <property type="molecule type" value="Genomic_DNA"/>
</dbReference>
<dbReference type="Proteomes" id="UP001153334">
    <property type="component" value="Unassembled WGS sequence"/>
</dbReference>
<accession>A0ACC2IYW4</accession>
<reference evidence="1" key="1">
    <citation type="submission" date="2022-11" db="EMBL/GenBank/DDBJ databases">
        <title>Genome Sequence of Nemania bipapillata.</title>
        <authorList>
            <person name="Buettner E."/>
        </authorList>
    </citation>
    <scope>NUCLEOTIDE SEQUENCE</scope>
    <source>
        <strain evidence="1">CP14</strain>
    </source>
</reference>
<keyword evidence="2" id="KW-1185">Reference proteome</keyword>
<evidence type="ECO:0000313" key="1">
    <source>
        <dbReference type="EMBL" id="KAJ8120370.1"/>
    </source>
</evidence>
<comment type="caution">
    <text evidence="1">The sequence shown here is derived from an EMBL/GenBank/DDBJ whole genome shotgun (WGS) entry which is preliminary data.</text>
</comment>
<sequence length="380" mass="41318">MVKGQGILYSRGHFQLAMASVLYPLVHWLAELTQNISSSPLLSGPLLLAVLYAPETVRGLVLNFATKVPGLQVPPRNFDFATATTVLRVLFGLGVVSQLNGTLNTMAANSWRVRPSEGWDWPKEIAVVTGGSGGIGRQIVQRLADLGVRVAVLDTQNVPEEMKYSARIYFFKCDVTSSESVAKAADSVRRKLGNPSILINNAGVSIISPILKMSESNLRKMFGVNTLSHWFTTQQFVPHMVDKNKGHVVTVASVASFVALPTAAHYSATKASAMSFHESLTCELKHCHNTTNVLTTIVHPSFVRTPLIKDAIGDLEQSGLRMLTPDDVAEPIVAQIKSRRGGQLIIPSWASPIATIKAWPNWTQELFQNAVGRLTGTIVV</sequence>